<keyword evidence="8" id="KW-1185">Reference proteome</keyword>
<evidence type="ECO:0000259" key="6">
    <source>
        <dbReference type="Pfam" id="PF13476"/>
    </source>
</evidence>
<evidence type="ECO:0000256" key="5">
    <source>
        <dbReference type="SAM" id="MobiDB-lite"/>
    </source>
</evidence>
<feature type="domain" description="Rad50/SbcC-type AAA" evidence="6">
    <location>
        <begin position="5"/>
        <end position="184"/>
    </location>
</feature>
<evidence type="ECO:0000256" key="1">
    <source>
        <dbReference type="ARBA" id="ARBA00006930"/>
    </source>
</evidence>
<dbReference type="RefSeq" id="WP_237825205.1">
    <property type="nucleotide sequence ID" value="NZ_JAKLTQ010000019.1"/>
</dbReference>
<evidence type="ECO:0000313" key="8">
    <source>
        <dbReference type="Proteomes" id="UP001165368"/>
    </source>
</evidence>
<organism evidence="7 8">
    <name type="scientific">Arthrobacter hankyongi</name>
    <dbReference type="NCBI Taxonomy" id="2904801"/>
    <lineage>
        <taxon>Bacteria</taxon>
        <taxon>Bacillati</taxon>
        <taxon>Actinomycetota</taxon>
        <taxon>Actinomycetes</taxon>
        <taxon>Micrococcales</taxon>
        <taxon>Micrococcaceae</taxon>
        <taxon>Arthrobacter</taxon>
    </lineage>
</organism>
<comment type="caution">
    <text evidence="7">The sequence shown here is derived from an EMBL/GenBank/DDBJ whole genome shotgun (WGS) entry which is preliminary data.</text>
</comment>
<evidence type="ECO:0000256" key="2">
    <source>
        <dbReference type="ARBA" id="ARBA00011322"/>
    </source>
</evidence>
<dbReference type="Pfam" id="PF13558">
    <property type="entry name" value="SbcC_Walker_B"/>
    <property type="match status" value="1"/>
</dbReference>
<evidence type="ECO:0000313" key="7">
    <source>
        <dbReference type="EMBL" id="MCG2624034.1"/>
    </source>
</evidence>
<gene>
    <name evidence="7" type="ORF">LVY72_19250</name>
</gene>
<dbReference type="SUPFAM" id="SSF52540">
    <property type="entry name" value="P-loop containing nucleoside triphosphate hydrolases"/>
    <property type="match status" value="1"/>
</dbReference>
<dbReference type="InterPro" id="IPR038729">
    <property type="entry name" value="Rad50/SbcC_AAA"/>
</dbReference>
<dbReference type="InterPro" id="IPR027417">
    <property type="entry name" value="P-loop_NTPase"/>
</dbReference>
<comment type="similarity">
    <text evidence="1">Belongs to the SMC family. SbcC subfamily.</text>
</comment>
<evidence type="ECO:0000256" key="3">
    <source>
        <dbReference type="ARBA" id="ARBA00013368"/>
    </source>
</evidence>
<accession>A0ABS9LBH2</accession>
<dbReference type="PANTHER" id="PTHR32114">
    <property type="entry name" value="ABC TRANSPORTER ABCH.3"/>
    <property type="match status" value="1"/>
</dbReference>
<name>A0ABS9LBH2_9MICC</name>
<comment type="subunit">
    <text evidence="2">Heterodimer of SbcC and SbcD.</text>
</comment>
<dbReference type="Proteomes" id="UP001165368">
    <property type="component" value="Unassembled WGS sequence"/>
</dbReference>
<protein>
    <recommendedName>
        <fullName evidence="3">Nuclease SbcCD subunit C</fullName>
    </recommendedName>
</protein>
<dbReference type="Gene3D" id="3.40.50.300">
    <property type="entry name" value="P-loop containing nucleotide triphosphate hydrolases"/>
    <property type="match status" value="2"/>
</dbReference>
<evidence type="ECO:0000256" key="4">
    <source>
        <dbReference type="SAM" id="Coils"/>
    </source>
</evidence>
<feature type="coiled-coil region" evidence="4">
    <location>
        <begin position="260"/>
        <end position="287"/>
    </location>
</feature>
<keyword evidence="4" id="KW-0175">Coiled coil</keyword>
<dbReference type="PANTHER" id="PTHR32114:SF2">
    <property type="entry name" value="ABC TRANSPORTER ABCH.3"/>
    <property type="match status" value="1"/>
</dbReference>
<sequence>MRIHRLEIQAFGPFAGRQQIDFDELSAQGLFLLNGQTGAGKTSILDAVCFALYGSVPGARQSGKRLRSDHAEAATAPEVVCEFSARGRRFEVTRSPQWDRPSARSGKGTAVQQAQTLLRERIGGAWVEKSARNDEAATELSEVLGMSLDQFTKVVLLPQGEFAAFLRADAKERRPLLQRLFNTQRFEAVEQALAADAGVAKVEYDQALAAVGLLLRAAREEAGRHLAQDQLPDDSVDGAGLLGELQEAVAALAADAAARAADGAEELARLRAEAAAQERRIADHAELGTLEELEDKRRTNEPVYRQLAEDLQAHRRAELLAAPIRHRDQAAAAAGQAAGTAQRLAEAAAAHPLYGDYGTELPAPAAAGEAAERLAAVLAEAADRAGTQLGRVQALLPEEERLQALEASEAELEAGLLRLATQMDRTAEDTAACRDEAARLQEDLQSRQAEAGDLPALERRVAEAEAVAGVVAEHTACTTELAAAAGARDEAKALQLDLKERWLHLLQQRLDNAAAELASRLEAGAPCPVCGSEEHPAPAGAGAGRLVGEDEETAARQEHSEAESRLAQAQQECGRLEARLAALAARGGETPAAEARAAVDRAGAELDAARQAALERGQLESAAAAAAARLEELGRQAAALDVDHAAAGTELKAVREQRGQLGNRLAALAPTGSTLSAHAEALSGLVAALGEAVRALDASRHAADALEHSADELAGAIAGSAFDGEEQARAALLSAADLAAAQLAVEEHTLLGQRVQLLRDSEPVRRARADRAAGQLPPDADAAAALRSRTEELDEAVRDLQVRSGVLQASDRQLQSYGPRLAEATGVLDAARERFDRIQSVAETVRGLGENERKMTLTTYVLAARLEQIAAAASERLGTMTDGRYTLVHDDSKSGNKKSGLGLHVNDGWTGQRRDTATLSGGESFMASLALALGLADVVQAEAGGVDIETLFVDEGFGSLDEQALEQVMDALEGLRDGGRVVGLVSHVPEMKLRIPAQLRVAKGRQGSSVELVLGEPAGV</sequence>
<feature type="region of interest" description="Disordered" evidence="5">
    <location>
        <begin position="550"/>
        <end position="569"/>
    </location>
</feature>
<feature type="compositionally biased region" description="Basic and acidic residues" evidence="5">
    <location>
        <begin position="553"/>
        <end position="564"/>
    </location>
</feature>
<dbReference type="Pfam" id="PF13476">
    <property type="entry name" value="AAA_23"/>
    <property type="match status" value="1"/>
</dbReference>
<reference evidence="7" key="1">
    <citation type="submission" date="2022-01" db="EMBL/GenBank/DDBJ databases">
        <authorList>
            <person name="Jo J.-H."/>
            <person name="Im W.-T."/>
        </authorList>
    </citation>
    <scope>NUCLEOTIDE SEQUENCE</scope>
    <source>
        <strain evidence="7">I2-34</strain>
    </source>
</reference>
<proteinExistence type="inferred from homology"/>
<dbReference type="EMBL" id="JAKLTQ010000019">
    <property type="protein sequence ID" value="MCG2624034.1"/>
    <property type="molecule type" value="Genomic_DNA"/>
</dbReference>